<dbReference type="EMBL" id="AP022870">
    <property type="protein sequence ID" value="BCB78180.1"/>
    <property type="molecule type" value="Genomic_DNA"/>
</dbReference>
<name>A0A6F8XWJ3_9ACTN</name>
<dbReference type="Proteomes" id="UP000502508">
    <property type="component" value="Chromosome"/>
</dbReference>
<keyword evidence="2" id="KW-1185">Reference proteome</keyword>
<evidence type="ECO:0000313" key="1">
    <source>
        <dbReference type="EMBL" id="BCB78180.1"/>
    </source>
</evidence>
<sequence length="69" mass="7224">MPDSARARRAAAGNMLAATVTGPIAMMAASTWIESRNFVIGADATHRTQSLEVAGLPGTNEFSPTHPDQ</sequence>
<dbReference type="AlphaFoldDB" id="A0A6F8XWJ3"/>
<evidence type="ECO:0000313" key="2">
    <source>
        <dbReference type="Proteomes" id="UP000502508"/>
    </source>
</evidence>
<reference evidence="1 2" key="2">
    <citation type="submission" date="2020-03" db="EMBL/GenBank/DDBJ databases">
        <authorList>
            <person name="Ichikawa N."/>
            <person name="Kimura A."/>
            <person name="Kitahashi Y."/>
            <person name="Uohara A."/>
        </authorList>
    </citation>
    <scope>NUCLEOTIDE SEQUENCE [LARGE SCALE GENOMIC DNA]</scope>
    <source>
        <strain evidence="1 2">NBRC 107702</strain>
    </source>
</reference>
<proteinExistence type="predicted"/>
<organism evidence="1 2">
    <name type="scientific">Phytohabitans flavus</name>
    <dbReference type="NCBI Taxonomy" id="1076124"/>
    <lineage>
        <taxon>Bacteria</taxon>
        <taxon>Bacillati</taxon>
        <taxon>Actinomycetota</taxon>
        <taxon>Actinomycetes</taxon>
        <taxon>Micromonosporales</taxon>
        <taxon>Micromonosporaceae</taxon>
    </lineage>
</organism>
<reference evidence="1 2" key="1">
    <citation type="submission" date="2020-03" db="EMBL/GenBank/DDBJ databases">
        <title>Whole genome shotgun sequence of Phytohabitans flavus NBRC 107702.</title>
        <authorList>
            <person name="Komaki H."/>
            <person name="Tamura T."/>
        </authorList>
    </citation>
    <scope>NUCLEOTIDE SEQUENCE [LARGE SCALE GENOMIC DNA]</scope>
    <source>
        <strain evidence="1 2">NBRC 107702</strain>
    </source>
</reference>
<protein>
    <submittedName>
        <fullName evidence="1">Uncharacterized protein</fullName>
    </submittedName>
</protein>
<gene>
    <name evidence="1" type="ORF">Pflav_045900</name>
</gene>
<accession>A0A6F8XWJ3</accession>
<dbReference type="KEGG" id="pfla:Pflav_045900"/>